<dbReference type="InterPro" id="IPR007236">
    <property type="entry name" value="SlyX"/>
</dbReference>
<evidence type="ECO:0000313" key="3">
    <source>
        <dbReference type="Proteomes" id="UP001595710"/>
    </source>
</evidence>
<comment type="caution">
    <text evidence="2">The sequence shown here is derived from an EMBL/GenBank/DDBJ whole genome shotgun (WGS) entry which is preliminary data.</text>
</comment>
<organism evidence="2 3">
    <name type="scientific">Reinekea marina</name>
    <dbReference type="NCBI Taxonomy" id="1310421"/>
    <lineage>
        <taxon>Bacteria</taxon>
        <taxon>Pseudomonadati</taxon>
        <taxon>Pseudomonadota</taxon>
        <taxon>Gammaproteobacteria</taxon>
        <taxon>Oceanospirillales</taxon>
        <taxon>Saccharospirillaceae</taxon>
        <taxon>Reinekea</taxon>
    </lineage>
</organism>
<feature type="coiled-coil region" evidence="1">
    <location>
        <begin position="21"/>
        <end position="55"/>
    </location>
</feature>
<dbReference type="Gene3D" id="1.20.5.300">
    <property type="match status" value="1"/>
</dbReference>
<dbReference type="PANTHER" id="PTHR36508">
    <property type="entry name" value="PROTEIN SLYX"/>
    <property type="match status" value="1"/>
</dbReference>
<reference evidence="3" key="1">
    <citation type="journal article" date="2019" name="Int. J. Syst. Evol. Microbiol.">
        <title>The Global Catalogue of Microorganisms (GCM) 10K type strain sequencing project: providing services to taxonomists for standard genome sequencing and annotation.</title>
        <authorList>
            <consortium name="The Broad Institute Genomics Platform"/>
            <consortium name="The Broad Institute Genome Sequencing Center for Infectious Disease"/>
            <person name="Wu L."/>
            <person name="Ma J."/>
        </authorList>
    </citation>
    <scope>NUCLEOTIDE SEQUENCE [LARGE SCALE GENOMIC DNA]</scope>
    <source>
        <strain evidence="3">CECT 8288</strain>
    </source>
</reference>
<dbReference type="RefSeq" id="WP_290282203.1">
    <property type="nucleotide sequence ID" value="NZ_JAUFQI010000001.1"/>
</dbReference>
<proteinExistence type="predicted"/>
<keyword evidence="1" id="KW-0175">Coiled coil</keyword>
<name>A0ABV7WPU3_9GAMM</name>
<gene>
    <name evidence="2" type="ORF">ACFOND_01780</name>
</gene>
<accession>A0ABV7WPU3</accession>
<sequence>MNKSDQDVELETRITYMDDTIDQLNDVISRQQLQIDKLERIVQKLLTDHIELKDQLAPEITDTPPPHY</sequence>
<keyword evidence="3" id="KW-1185">Reference proteome</keyword>
<protein>
    <submittedName>
        <fullName evidence="2">SlyX family protein</fullName>
    </submittedName>
</protein>
<evidence type="ECO:0000256" key="1">
    <source>
        <dbReference type="SAM" id="Coils"/>
    </source>
</evidence>
<dbReference type="Pfam" id="PF04102">
    <property type="entry name" value="SlyX"/>
    <property type="match status" value="1"/>
</dbReference>
<dbReference type="EMBL" id="JBHRYN010000004">
    <property type="protein sequence ID" value="MFC3700354.1"/>
    <property type="molecule type" value="Genomic_DNA"/>
</dbReference>
<dbReference type="Proteomes" id="UP001595710">
    <property type="component" value="Unassembled WGS sequence"/>
</dbReference>
<evidence type="ECO:0000313" key="2">
    <source>
        <dbReference type="EMBL" id="MFC3700354.1"/>
    </source>
</evidence>
<dbReference type="PANTHER" id="PTHR36508:SF1">
    <property type="entry name" value="PROTEIN SLYX"/>
    <property type="match status" value="1"/>
</dbReference>